<accession>A0AAE0Z1T7</accession>
<evidence type="ECO:0000313" key="1">
    <source>
        <dbReference type="EMBL" id="KAK3761120.1"/>
    </source>
</evidence>
<evidence type="ECO:0000313" key="2">
    <source>
        <dbReference type="Proteomes" id="UP001283361"/>
    </source>
</evidence>
<name>A0AAE0Z1T7_9GAST</name>
<sequence>MRRTEQPRHIRFKFLEPRRLSLADQKTYEPGVYKAAMLWRAGQSQRRSTQIRSTAKAPGFYWCDVLEDQWDLGEYKYQTINSQRHSEPGMIPVDFTWLCRLSWEFLSQPGF</sequence>
<proteinExistence type="predicted"/>
<dbReference type="EMBL" id="JAWDGP010004927">
    <property type="protein sequence ID" value="KAK3761120.1"/>
    <property type="molecule type" value="Genomic_DNA"/>
</dbReference>
<organism evidence="1 2">
    <name type="scientific">Elysia crispata</name>
    <name type="common">lettuce slug</name>
    <dbReference type="NCBI Taxonomy" id="231223"/>
    <lineage>
        <taxon>Eukaryota</taxon>
        <taxon>Metazoa</taxon>
        <taxon>Spiralia</taxon>
        <taxon>Lophotrochozoa</taxon>
        <taxon>Mollusca</taxon>
        <taxon>Gastropoda</taxon>
        <taxon>Heterobranchia</taxon>
        <taxon>Euthyneura</taxon>
        <taxon>Panpulmonata</taxon>
        <taxon>Sacoglossa</taxon>
        <taxon>Placobranchoidea</taxon>
        <taxon>Plakobranchidae</taxon>
        <taxon>Elysia</taxon>
    </lineage>
</organism>
<dbReference type="Proteomes" id="UP001283361">
    <property type="component" value="Unassembled WGS sequence"/>
</dbReference>
<keyword evidence="2" id="KW-1185">Reference proteome</keyword>
<dbReference type="AlphaFoldDB" id="A0AAE0Z1T7"/>
<protein>
    <submittedName>
        <fullName evidence="1">Uncharacterized protein</fullName>
    </submittedName>
</protein>
<reference evidence="1" key="1">
    <citation type="journal article" date="2023" name="G3 (Bethesda)">
        <title>A reference genome for the long-term kleptoplast-retaining sea slug Elysia crispata morphotype clarki.</title>
        <authorList>
            <person name="Eastman K.E."/>
            <person name="Pendleton A.L."/>
            <person name="Shaikh M.A."/>
            <person name="Suttiyut T."/>
            <person name="Ogas R."/>
            <person name="Tomko P."/>
            <person name="Gavelis G."/>
            <person name="Widhalm J.R."/>
            <person name="Wisecaver J.H."/>
        </authorList>
    </citation>
    <scope>NUCLEOTIDE SEQUENCE</scope>
    <source>
        <strain evidence="1">ECLA1</strain>
    </source>
</reference>
<comment type="caution">
    <text evidence="1">The sequence shown here is derived from an EMBL/GenBank/DDBJ whole genome shotgun (WGS) entry which is preliminary data.</text>
</comment>
<gene>
    <name evidence="1" type="ORF">RRG08_022524</name>
</gene>